<organism evidence="21 22">
    <name type="scientific">Coptotermes formosanus</name>
    <name type="common">Formosan subterranean termite</name>
    <dbReference type="NCBI Taxonomy" id="36987"/>
    <lineage>
        <taxon>Eukaryota</taxon>
        <taxon>Metazoa</taxon>
        <taxon>Ecdysozoa</taxon>
        <taxon>Arthropoda</taxon>
        <taxon>Hexapoda</taxon>
        <taxon>Insecta</taxon>
        <taxon>Pterygota</taxon>
        <taxon>Neoptera</taxon>
        <taxon>Polyneoptera</taxon>
        <taxon>Dictyoptera</taxon>
        <taxon>Blattodea</taxon>
        <taxon>Blattoidea</taxon>
        <taxon>Termitoidae</taxon>
        <taxon>Rhinotermitidae</taxon>
        <taxon>Coptotermes</taxon>
    </lineage>
</organism>
<feature type="coiled-coil region" evidence="18">
    <location>
        <begin position="954"/>
        <end position="991"/>
    </location>
</feature>
<dbReference type="GO" id="GO:0005524">
    <property type="term" value="F:ATP binding"/>
    <property type="evidence" value="ECO:0007669"/>
    <property type="project" value="UniProtKB-UniRule"/>
</dbReference>
<dbReference type="FunFam" id="3.40.850.10:FF:000038">
    <property type="entry name" value="chromosome-associated kinesin KIF4A"/>
    <property type="match status" value="1"/>
</dbReference>
<dbReference type="SUPFAM" id="SSF52540">
    <property type="entry name" value="P-loop containing nucleoside triphosphate hydrolases"/>
    <property type="match status" value="1"/>
</dbReference>
<evidence type="ECO:0000256" key="15">
    <source>
        <dbReference type="ARBA" id="ARBA00023242"/>
    </source>
</evidence>
<dbReference type="GO" id="GO:0005875">
    <property type="term" value="C:microtubule associated complex"/>
    <property type="evidence" value="ECO:0007669"/>
    <property type="project" value="TreeGrafter"/>
</dbReference>
<keyword evidence="11 18" id="KW-0175">Coiled coil</keyword>
<keyword evidence="7 17" id="KW-0547">Nucleotide-binding</keyword>
<dbReference type="Gene3D" id="3.40.850.10">
    <property type="entry name" value="Kinesin motor domain"/>
    <property type="match status" value="1"/>
</dbReference>
<feature type="coiled-coil region" evidence="18">
    <location>
        <begin position="782"/>
        <end position="839"/>
    </location>
</feature>
<evidence type="ECO:0000256" key="7">
    <source>
        <dbReference type="ARBA" id="ARBA00022741"/>
    </source>
</evidence>
<dbReference type="PRINTS" id="PR00380">
    <property type="entry name" value="KINESINHEAVY"/>
</dbReference>
<evidence type="ECO:0000313" key="21">
    <source>
        <dbReference type="EMBL" id="GFG32670.1"/>
    </source>
</evidence>
<dbReference type="InterPro" id="IPR027640">
    <property type="entry name" value="Kinesin-like_fam"/>
</dbReference>
<evidence type="ECO:0000256" key="12">
    <source>
        <dbReference type="ARBA" id="ARBA00023125"/>
    </source>
</evidence>
<dbReference type="EMBL" id="BLKM01011269">
    <property type="protein sequence ID" value="GFG32670.1"/>
    <property type="molecule type" value="Genomic_DNA"/>
</dbReference>
<dbReference type="AlphaFoldDB" id="A0A6L2PMF2"/>
<dbReference type="PANTHER" id="PTHR47969:SF15">
    <property type="entry name" value="CHROMOSOME-ASSOCIATED KINESIN KIF4A-RELATED"/>
    <property type="match status" value="1"/>
</dbReference>
<keyword evidence="14" id="KW-0206">Cytoskeleton</keyword>
<keyword evidence="13 17" id="KW-0505">Motor protein</keyword>
<feature type="coiled-coil region" evidence="18">
    <location>
        <begin position="393"/>
        <end position="420"/>
    </location>
</feature>
<dbReference type="InParanoid" id="A0A6L2PMF2"/>
<keyword evidence="15" id="KW-0539">Nucleus</keyword>
<dbReference type="GO" id="GO:0005829">
    <property type="term" value="C:cytosol"/>
    <property type="evidence" value="ECO:0007669"/>
    <property type="project" value="UniProtKB-ARBA"/>
</dbReference>
<evidence type="ECO:0000256" key="14">
    <source>
        <dbReference type="ARBA" id="ARBA00023212"/>
    </source>
</evidence>
<dbReference type="PANTHER" id="PTHR47969">
    <property type="entry name" value="CHROMOSOME-ASSOCIATED KINESIN KIF4A-RELATED"/>
    <property type="match status" value="1"/>
</dbReference>
<dbReference type="PROSITE" id="PS50067">
    <property type="entry name" value="KINESIN_MOTOR_2"/>
    <property type="match status" value="1"/>
</dbReference>
<keyword evidence="22" id="KW-1185">Reference proteome</keyword>
<dbReference type="InterPro" id="IPR019821">
    <property type="entry name" value="Kinesin_motor_CS"/>
</dbReference>
<dbReference type="FunCoup" id="A0A6L2PMF2">
    <property type="interactions" value="144"/>
</dbReference>
<sequence>MGAGVPHSYQPGYRLDSKRTRALCSMTESVQVALRIRPLVESEISRGCQLSLDTVPNEPRVQVRGTDRAFTYNFVFGPEHSQLYIYDSAVKGLVARLFKGYNITVLAYGQTGSGKTYSMGTAYTGDGDMGVIPRAINDIFDTVREMANWDFRIMVSFMELYKEQLYDLLATRKCAVDIREDGKVIRIPGLTEIEVSSVDDTTRCLMQGSSCRATGATAMNTQSSRSHAIFTVTVHQQSREDENLSMTSKFHLVDLAGSERSKKTKTCGERFKEGVDINRGLLALGNVISALGEEGHQKSYISYRDSKLTRLLQDSLGGNSITLMIACVSPADYNLEETLSTLRYADRARRIKNKPIVNQDPQAAEIARLKQQIQELRLELLTQAGSGGCLPQHRHLEEDIADLVTKNRTLTEELNNALSASTNLFERAVIAEIARDRMKVKLCELQAEYGQAMDSLSQTVDQENCPATFLEQLKSLRDLQLKIQELQAEQKRSSDELLNHDLSSAVSHKSSEPQQTEDGDLYKNLPQTHPEIDERHQSHTLQQAERTKELQELTQQLALKEELAAQLMANVNQMSAIHTDYESSMKDLQHQISGLQKERDELMHVLQSVQNNNTSKISEQRRKRLQELEQKISALNKKITEQEKIIKMKEKNDEKITQLNSEIQGMKQAKVKLIRQMRSENERFRSWKQEREKELIQLRIQDRRRQNEMARMERLHTKQQNVLKRKVEEAAAVNKRLKDALAVQKSVQERRLQQHGTAAKIQLWIDQELEVLVSTVDAARTLGQLLEDRAMLHGQLDQLKAQLQENDGAEDRIAMEEDLKQLQRDIDLRNAQIADLQQKILDSDQENKAKTRWDTLQSMADAKCALKHLFELAAEMKRDVSNTESKCEDLASAHQKTLRALTQCEHMLKEESEKYKQQIISIEREHQEKVHLLLRQLPVPQNCGAEDSGLAAWLHIQNQELEKMEILRKELEDKTEELDKLKSMLAAKEQGLNKTVIISSKMSSKRHTSVFYDSEEILGNDSDEDDNVDLDPDWQKTPIFKRIQKLKRDRFPPHPEHERAVKRNSDGHVRCTCKGISKILYSDSSSESLDENRDPEEEVFKKPRAMPDKEEMFYNSIRKRKNPGKYFAESPS</sequence>
<gene>
    <name evidence="21" type="ORF">Cfor_12769</name>
</gene>
<reference evidence="22" key="1">
    <citation type="submission" date="2020-01" db="EMBL/GenBank/DDBJ databases">
        <title>Draft genome sequence of the Termite Coptotermes fromosanus.</title>
        <authorList>
            <person name="Itakura S."/>
            <person name="Yosikawa Y."/>
            <person name="Umezawa K."/>
        </authorList>
    </citation>
    <scope>NUCLEOTIDE SEQUENCE [LARGE SCALE GENOMIC DNA]</scope>
</reference>
<keyword evidence="5" id="KW-0493">Microtubule</keyword>
<dbReference type="GO" id="GO:0046872">
    <property type="term" value="F:metal ion binding"/>
    <property type="evidence" value="ECO:0007669"/>
    <property type="project" value="UniProtKB-KW"/>
</dbReference>
<feature type="domain" description="Kinesin motor" evidence="20">
    <location>
        <begin position="29"/>
        <end position="351"/>
    </location>
</feature>
<dbReference type="Pfam" id="PF25764">
    <property type="entry name" value="KIF21A_4th"/>
    <property type="match status" value="1"/>
</dbReference>
<evidence type="ECO:0000256" key="2">
    <source>
        <dbReference type="ARBA" id="ARBA00004123"/>
    </source>
</evidence>
<evidence type="ECO:0000256" key="8">
    <source>
        <dbReference type="ARBA" id="ARBA00022840"/>
    </source>
</evidence>
<dbReference type="GO" id="GO:0003677">
    <property type="term" value="F:DNA binding"/>
    <property type="evidence" value="ECO:0007669"/>
    <property type="project" value="UniProtKB-KW"/>
</dbReference>
<comment type="similarity">
    <text evidence="17">Belongs to the TRAFAC class myosin-kinesin ATPase superfamily. Kinesin family.</text>
</comment>
<evidence type="ECO:0000256" key="18">
    <source>
        <dbReference type="SAM" id="Coils"/>
    </source>
</evidence>
<feature type="region of interest" description="Disordered" evidence="19">
    <location>
        <begin position="504"/>
        <end position="527"/>
    </location>
</feature>
<dbReference type="SMART" id="SM00129">
    <property type="entry name" value="KISc"/>
    <property type="match status" value="1"/>
</dbReference>
<dbReference type="InterPro" id="IPR027417">
    <property type="entry name" value="P-loop_NTPase"/>
</dbReference>
<dbReference type="OrthoDB" id="3176171at2759"/>
<evidence type="ECO:0000256" key="3">
    <source>
        <dbReference type="ARBA" id="ARBA00004245"/>
    </source>
</evidence>
<evidence type="ECO:0000256" key="4">
    <source>
        <dbReference type="ARBA" id="ARBA00022490"/>
    </source>
</evidence>
<evidence type="ECO:0000256" key="11">
    <source>
        <dbReference type="ARBA" id="ARBA00023054"/>
    </source>
</evidence>
<keyword evidence="4" id="KW-0963">Cytoplasm</keyword>
<proteinExistence type="inferred from homology"/>
<dbReference type="InterPro" id="IPR001752">
    <property type="entry name" value="Kinesin_motor_dom"/>
</dbReference>
<feature type="compositionally biased region" description="Polar residues" evidence="19">
    <location>
        <begin position="504"/>
        <end position="516"/>
    </location>
</feature>
<dbReference type="Proteomes" id="UP000502823">
    <property type="component" value="Unassembled WGS sequence"/>
</dbReference>
<evidence type="ECO:0000313" key="22">
    <source>
        <dbReference type="Proteomes" id="UP000502823"/>
    </source>
</evidence>
<feature type="coiled-coil region" evidence="18">
    <location>
        <begin position="550"/>
        <end position="676"/>
    </location>
</feature>
<keyword evidence="9" id="KW-0408">Iron</keyword>
<evidence type="ECO:0000256" key="13">
    <source>
        <dbReference type="ARBA" id="ARBA00023175"/>
    </source>
</evidence>
<dbReference type="GO" id="GO:0005634">
    <property type="term" value="C:nucleus"/>
    <property type="evidence" value="ECO:0007669"/>
    <property type="project" value="UniProtKB-SubCell"/>
</dbReference>
<feature type="region of interest" description="Disordered" evidence="19">
    <location>
        <begin position="1083"/>
        <end position="1132"/>
    </location>
</feature>
<dbReference type="GO" id="GO:0008017">
    <property type="term" value="F:microtubule binding"/>
    <property type="evidence" value="ECO:0007669"/>
    <property type="project" value="InterPro"/>
</dbReference>
<evidence type="ECO:0000256" key="6">
    <source>
        <dbReference type="ARBA" id="ARBA00022723"/>
    </source>
</evidence>
<dbReference type="InterPro" id="IPR036961">
    <property type="entry name" value="Kinesin_motor_dom_sf"/>
</dbReference>
<keyword evidence="6" id="KW-0479">Metal-binding</keyword>
<evidence type="ECO:0000259" key="20">
    <source>
        <dbReference type="PROSITE" id="PS50067"/>
    </source>
</evidence>
<evidence type="ECO:0000256" key="19">
    <source>
        <dbReference type="SAM" id="MobiDB-lite"/>
    </source>
</evidence>
<feature type="compositionally biased region" description="Basic and acidic residues" evidence="19">
    <location>
        <begin position="1098"/>
        <end position="1112"/>
    </location>
</feature>
<evidence type="ECO:0000256" key="1">
    <source>
        <dbReference type="ARBA" id="ARBA00001966"/>
    </source>
</evidence>
<evidence type="ECO:0000256" key="5">
    <source>
        <dbReference type="ARBA" id="ARBA00022701"/>
    </source>
</evidence>
<evidence type="ECO:0000256" key="16">
    <source>
        <dbReference type="ARBA" id="ARBA00034078"/>
    </source>
</evidence>
<dbReference type="PROSITE" id="PS00411">
    <property type="entry name" value="KINESIN_MOTOR_1"/>
    <property type="match status" value="1"/>
</dbReference>
<feature type="coiled-coil region" evidence="18">
    <location>
        <begin position="873"/>
        <end position="925"/>
    </location>
</feature>
<dbReference type="Pfam" id="PF00225">
    <property type="entry name" value="Kinesin"/>
    <property type="match status" value="1"/>
</dbReference>
<dbReference type="GO" id="GO:0003777">
    <property type="term" value="F:microtubule motor activity"/>
    <property type="evidence" value="ECO:0007669"/>
    <property type="project" value="InterPro"/>
</dbReference>
<comment type="subcellular location">
    <subcellularLocation>
        <location evidence="3">Cytoplasm</location>
        <location evidence="3">Cytoskeleton</location>
    </subcellularLocation>
    <subcellularLocation>
        <location evidence="2">Nucleus</location>
    </subcellularLocation>
</comment>
<dbReference type="GO" id="GO:0051231">
    <property type="term" value="P:spindle elongation"/>
    <property type="evidence" value="ECO:0007669"/>
    <property type="project" value="TreeGrafter"/>
</dbReference>
<feature type="coiled-coil region" evidence="18">
    <location>
        <begin position="469"/>
        <end position="496"/>
    </location>
</feature>
<dbReference type="GO" id="GO:0007052">
    <property type="term" value="P:mitotic spindle organization"/>
    <property type="evidence" value="ECO:0007669"/>
    <property type="project" value="TreeGrafter"/>
</dbReference>
<dbReference type="CDD" id="cd01372">
    <property type="entry name" value="KISc_KIF4"/>
    <property type="match status" value="1"/>
</dbReference>
<dbReference type="GO" id="GO:0051536">
    <property type="term" value="F:iron-sulfur cluster binding"/>
    <property type="evidence" value="ECO:0007669"/>
    <property type="project" value="UniProtKB-KW"/>
</dbReference>
<accession>A0A6L2PMF2</accession>
<dbReference type="GO" id="GO:0005874">
    <property type="term" value="C:microtubule"/>
    <property type="evidence" value="ECO:0007669"/>
    <property type="project" value="UniProtKB-KW"/>
</dbReference>
<protein>
    <recommendedName>
        <fullName evidence="20">Kinesin motor domain-containing protein</fullName>
    </recommendedName>
</protein>
<evidence type="ECO:0000256" key="9">
    <source>
        <dbReference type="ARBA" id="ARBA00023004"/>
    </source>
</evidence>
<comment type="cofactor">
    <cofactor evidence="16">
        <name>[2Fe-2S] cluster</name>
        <dbReference type="ChEBI" id="CHEBI:190135"/>
    </cofactor>
</comment>
<dbReference type="GO" id="GO:0007018">
    <property type="term" value="P:microtubule-based movement"/>
    <property type="evidence" value="ECO:0007669"/>
    <property type="project" value="InterPro"/>
</dbReference>
<evidence type="ECO:0000256" key="17">
    <source>
        <dbReference type="PROSITE-ProRule" id="PRU00283"/>
    </source>
</evidence>
<keyword evidence="12" id="KW-0238">DNA-binding</keyword>
<keyword evidence="8 17" id="KW-0067">ATP-binding</keyword>
<comment type="caution">
    <text evidence="21">The sequence shown here is derived from an EMBL/GenBank/DDBJ whole genome shotgun (WGS) entry which is preliminary data.</text>
</comment>
<evidence type="ECO:0000256" key="10">
    <source>
        <dbReference type="ARBA" id="ARBA00023014"/>
    </source>
</evidence>
<keyword evidence="10" id="KW-0411">Iron-sulfur</keyword>
<name>A0A6L2PMF2_COPFO</name>
<feature type="binding site" evidence="17">
    <location>
        <begin position="109"/>
        <end position="116"/>
    </location>
    <ligand>
        <name>ATP</name>
        <dbReference type="ChEBI" id="CHEBI:30616"/>
    </ligand>
</feature>
<comment type="cofactor">
    <cofactor evidence="1">
        <name>[4Fe-4S] cluster</name>
        <dbReference type="ChEBI" id="CHEBI:49883"/>
    </cofactor>
</comment>